<keyword evidence="1" id="KW-1133">Transmembrane helix</keyword>
<organism evidence="2 3">
    <name type="scientific">Orlajensenia flava</name>
    <dbReference type="NCBI Taxonomy" id="2565934"/>
    <lineage>
        <taxon>Bacteria</taxon>
        <taxon>Bacillati</taxon>
        <taxon>Actinomycetota</taxon>
        <taxon>Actinomycetes</taxon>
        <taxon>Micrococcales</taxon>
        <taxon>Microbacteriaceae</taxon>
        <taxon>Orlajensenia</taxon>
    </lineage>
</organism>
<evidence type="ECO:0000313" key="3">
    <source>
        <dbReference type="Proteomes" id="UP000307380"/>
    </source>
</evidence>
<gene>
    <name evidence="2" type="ORF">E6C70_15765</name>
</gene>
<comment type="caution">
    <text evidence="2">The sequence shown here is derived from an EMBL/GenBank/DDBJ whole genome shotgun (WGS) entry which is preliminary data.</text>
</comment>
<feature type="transmembrane region" description="Helical" evidence="1">
    <location>
        <begin position="31"/>
        <end position="50"/>
    </location>
</feature>
<dbReference type="EMBL" id="SSSN01000015">
    <property type="protein sequence ID" value="THG29074.1"/>
    <property type="molecule type" value="Genomic_DNA"/>
</dbReference>
<evidence type="ECO:0000313" key="2">
    <source>
        <dbReference type="EMBL" id="THG29074.1"/>
    </source>
</evidence>
<dbReference type="AlphaFoldDB" id="A0A4S4FH62"/>
<keyword evidence="1" id="KW-0812">Transmembrane</keyword>
<sequence>MVAISWLLLIGAVGGVLAVIDGIMRVRGRGTSILGVVEIIAAALFVLALFLTGIPFGAVTLAIVTLIVLLIAAITGRARYTIAIVAGILLVIWLVLALGWLHIPGIN</sequence>
<feature type="transmembrane region" description="Helical" evidence="1">
    <location>
        <begin position="82"/>
        <end position="103"/>
    </location>
</feature>
<protein>
    <submittedName>
        <fullName evidence="2">Uncharacterized protein</fullName>
    </submittedName>
</protein>
<proteinExistence type="predicted"/>
<keyword evidence="3" id="KW-1185">Reference proteome</keyword>
<accession>A0A4S4FH62</accession>
<feature type="transmembrane region" description="Helical" evidence="1">
    <location>
        <begin position="6"/>
        <end position="24"/>
    </location>
</feature>
<feature type="transmembrane region" description="Helical" evidence="1">
    <location>
        <begin position="56"/>
        <end position="75"/>
    </location>
</feature>
<dbReference type="RefSeq" id="WP_136425463.1">
    <property type="nucleotide sequence ID" value="NZ_OZ241748.1"/>
</dbReference>
<reference evidence="2 3" key="1">
    <citation type="submission" date="2019-04" db="EMBL/GenBank/DDBJ databases">
        <authorList>
            <person name="Jiang L."/>
        </authorList>
    </citation>
    <scope>NUCLEOTIDE SEQUENCE [LARGE SCALE GENOMIC DNA]</scope>
    <source>
        <strain evidence="2 3">YIM 131861</strain>
    </source>
</reference>
<evidence type="ECO:0000256" key="1">
    <source>
        <dbReference type="SAM" id="Phobius"/>
    </source>
</evidence>
<dbReference type="Proteomes" id="UP000307380">
    <property type="component" value="Unassembled WGS sequence"/>
</dbReference>
<keyword evidence="1" id="KW-0472">Membrane</keyword>
<name>A0A4S4FH62_9MICO</name>